<feature type="transmembrane region" description="Helical" evidence="1">
    <location>
        <begin position="233"/>
        <end position="256"/>
    </location>
</feature>
<gene>
    <name evidence="2" type="ORF">BASA50_004792</name>
</gene>
<evidence type="ECO:0000313" key="2">
    <source>
        <dbReference type="EMBL" id="KAH6597034.1"/>
    </source>
</evidence>
<dbReference type="Proteomes" id="UP001648503">
    <property type="component" value="Unassembled WGS sequence"/>
</dbReference>
<feature type="transmembrane region" description="Helical" evidence="1">
    <location>
        <begin position="189"/>
        <end position="213"/>
    </location>
</feature>
<keyword evidence="1" id="KW-1133">Transmembrane helix</keyword>
<keyword evidence="3" id="KW-1185">Reference proteome</keyword>
<sequence>MFIFNVVPLIGTILVSAYFLHRTISSKKILSPNLLISAINAGAFILQIVEVIWLYTEYSYDPQILLTLKNVVAMACFYGMLSLQLEIRLVFNLMFSTRRLTHEYKALARVLVLILHLFLAWPVYLMSVSGLPSWGKTWQTAGIAIQAVLLAGISAYQAFIIVWSLSDLRKKQEANNSASNNMTSVTTNGILLSVVVATVFNICGILAFFAQAFLITEDLGTDQYYLGILANHLAVITFCCEALSESFILVFVIEMIRAKSTKLPKKIREPKPVNLFDGGFPHVWESSQSISPHGSKSENRIDHEEMNLKDKKPFVASISGKPVVMVGEFPL</sequence>
<feature type="transmembrane region" description="Helical" evidence="1">
    <location>
        <begin position="144"/>
        <end position="168"/>
    </location>
</feature>
<feature type="transmembrane region" description="Helical" evidence="1">
    <location>
        <begin position="106"/>
        <end position="124"/>
    </location>
</feature>
<evidence type="ECO:0008006" key="4">
    <source>
        <dbReference type="Google" id="ProtNLM"/>
    </source>
</evidence>
<name>A0ABQ8FF63_9FUNG</name>
<feature type="transmembrane region" description="Helical" evidence="1">
    <location>
        <begin position="6"/>
        <end position="21"/>
    </location>
</feature>
<accession>A0ABQ8FF63</accession>
<proteinExistence type="predicted"/>
<feature type="transmembrane region" description="Helical" evidence="1">
    <location>
        <begin position="67"/>
        <end position="85"/>
    </location>
</feature>
<keyword evidence="1" id="KW-0472">Membrane</keyword>
<protein>
    <recommendedName>
        <fullName evidence="4">G-protein coupled receptors family 1 profile domain-containing protein</fullName>
    </recommendedName>
</protein>
<comment type="caution">
    <text evidence="2">The sequence shown here is derived from an EMBL/GenBank/DDBJ whole genome shotgun (WGS) entry which is preliminary data.</text>
</comment>
<evidence type="ECO:0000256" key="1">
    <source>
        <dbReference type="SAM" id="Phobius"/>
    </source>
</evidence>
<dbReference type="EMBL" id="JAFCIX010000172">
    <property type="protein sequence ID" value="KAH6597034.1"/>
    <property type="molecule type" value="Genomic_DNA"/>
</dbReference>
<evidence type="ECO:0000313" key="3">
    <source>
        <dbReference type="Proteomes" id="UP001648503"/>
    </source>
</evidence>
<organism evidence="2 3">
    <name type="scientific">Batrachochytrium salamandrivorans</name>
    <dbReference type="NCBI Taxonomy" id="1357716"/>
    <lineage>
        <taxon>Eukaryota</taxon>
        <taxon>Fungi</taxon>
        <taxon>Fungi incertae sedis</taxon>
        <taxon>Chytridiomycota</taxon>
        <taxon>Chytridiomycota incertae sedis</taxon>
        <taxon>Chytridiomycetes</taxon>
        <taxon>Rhizophydiales</taxon>
        <taxon>Rhizophydiales incertae sedis</taxon>
        <taxon>Batrachochytrium</taxon>
    </lineage>
</organism>
<feature type="transmembrane region" description="Helical" evidence="1">
    <location>
        <begin position="33"/>
        <end position="55"/>
    </location>
</feature>
<reference evidence="2 3" key="1">
    <citation type="submission" date="2021-02" db="EMBL/GenBank/DDBJ databases">
        <title>Variation within the Batrachochytrium salamandrivorans European outbreak.</title>
        <authorList>
            <person name="Kelly M."/>
            <person name="Pasmans F."/>
            <person name="Shea T.P."/>
            <person name="Munoz J.F."/>
            <person name="Carranza S."/>
            <person name="Cuomo C.A."/>
            <person name="Martel A."/>
        </authorList>
    </citation>
    <scope>NUCLEOTIDE SEQUENCE [LARGE SCALE GENOMIC DNA]</scope>
    <source>
        <strain evidence="2 3">AMFP18/2</strain>
    </source>
</reference>
<keyword evidence="1" id="KW-0812">Transmembrane</keyword>